<dbReference type="CDD" id="cd07521">
    <property type="entry name" value="HAD_FCP1-like"/>
    <property type="match status" value="1"/>
</dbReference>
<proteinExistence type="predicted"/>
<dbReference type="PANTHER" id="PTHR12210">
    <property type="entry name" value="DULLARD PROTEIN PHOSPHATASE"/>
    <property type="match status" value="1"/>
</dbReference>
<dbReference type="OMA" id="MDLIPFF"/>
<dbReference type="SMART" id="SM00577">
    <property type="entry name" value="CPDc"/>
    <property type="match status" value="1"/>
</dbReference>
<dbReference type="InterPro" id="IPR004274">
    <property type="entry name" value="FCP1_dom"/>
</dbReference>
<organism evidence="2 3">
    <name type="scientific">Varroa destructor</name>
    <name type="common">Honeybee mite</name>
    <dbReference type="NCBI Taxonomy" id="109461"/>
    <lineage>
        <taxon>Eukaryota</taxon>
        <taxon>Metazoa</taxon>
        <taxon>Ecdysozoa</taxon>
        <taxon>Arthropoda</taxon>
        <taxon>Chelicerata</taxon>
        <taxon>Arachnida</taxon>
        <taxon>Acari</taxon>
        <taxon>Parasitiformes</taxon>
        <taxon>Mesostigmata</taxon>
        <taxon>Gamasina</taxon>
        <taxon>Dermanyssoidea</taxon>
        <taxon>Varroidae</taxon>
        <taxon>Varroa</taxon>
    </lineage>
</organism>
<dbReference type="GeneID" id="111245529"/>
<feature type="domain" description="FCP1 homology" evidence="1">
    <location>
        <begin position="43"/>
        <end position="204"/>
    </location>
</feature>
<dbReference type="PROSITE" id="PS50969">
    <property type="entry name" value="FCP1"/>
    <property type="match status" value="1"/>
</dbReference>
<dbReference type="Proteomes" id="UP000594260">
    <property type="component" value="Unplaced"/>
</dbReference>
<dbReference type="InterPro" id="IPR023214">
    <property type="entry name" value="HAD_sf"/>
</dbReference>
<dbReference type="InParanoid" id="A0A7M7JG95"/>
<dbReference type="RefSeq" id="XP_022649741.1">
    <property type="nucleotide sequence ID" value="XM_022794006.1"/>
</dbReference>
<evidence type="ECO:0000313" key="2">
    <source>
        <dbReference type="EnsemblMetazoa" id="XP_022649741"/>
    </source>
</evidence>
<dbReference type="InterPro" id="IPR036412">
    <property type="entry name" value="HAD-like_sf"/>
</dbReference>
<name>A0A7M7JG95_VARDE</name>
<dbReference type="InterPro" id="IPR050365">
    <property type="entry name" value="TIM50"/>
</dbReference>
<dbReference type="GO" id="GO:0016791">
    <property type="term" value="F:phosphatase activity"/>
    <property type="evidence" value="ECO:0007669"/>
    <property type="project" value="InterPro"/>
</dbReference>
<dbReference type="FunCoup" id="A0A7M7JG95">
    <property type="interactions" value="298"/>
</dbReference>
<dbReference type="Pfam" id="PF03031">
    <property type="entry name" value="NIF"/>
    <property type="match status" value="1"/>
</dbReference>
<dbReference type="AlphaFoldDB" id="A0A7M7JG95"/>
<dbReference type="SUPFAM" id="SSF56784">
    <property type="entry name" value="HAD-like"/>
    <property type="match status" value="1"/>
</dbReference>
<evidence type="ECO:0000313" key="3">
    <source>
        <dbReference type="Proteomes" id="UP000594260"/>
    </source>
</evidence>
<accession>A0A7M7JG95</accession>
<dbReference type="FunFam" id="3.40.50.1000:FF:000093">
    <property type="entry name" value="NLI interacting factor-like phosphatase family protein"/>
    <property type="match status" value="1"/>
</dbReference>
<dbReference type="OrthoDB" id="277011at2759"/>
<dbReference type="InterPro" id="IPR011948">
    <property type="entry name" value="Dullard_phosphatase"/>
</dbReference>
<dbReference type="EnsemblMetazoa" id="XM_022794006">
    <property type="protein sequence ID" value="XP_022649741"/>
    <property type="gene ID" value="LOC111245529"/>
</dbReference>
<evidence type="ECO:0000259" key="1">
    <source>
        <dbReference type="PROSITE" id="PS50969"/>
    </source>
</evidence>
<keyword evidence="3" id="KW-1185">Reference proteome</keyword>
<reference evidence="2" key="1">
    <citation type="submission" date="2021-01" db="UniProtKB">
        <authorList>
            <consortium name="EnsemblMetazoa"/>
        </authorList>
    </citation>
    <scope>IDENTIFICATION</scope>
</reference>
<dbReference type="NCBIfam" id="TIGR02251">
    <property type="entry name" value="HIF-SF_euk"/>
    <property type="match status" value="1"/>
</dbReference>
<dbReference type="Gene3D" id="3.40.50.1000">
    <property type="entry name" value="HAD superfamily/HAD-like"/>
    <property type="match status" value="1"/>
</dbReference>
<protein>
    <recommendedName>
        <fullName evidence="1">FCP1 homology domain-containing protein</fullName>
    </recommendedName>
</protein>
<dbReference type="KEGG" id="vde:111245529"/>
<sequence length="250" mass="29247">MWTMKIDENHLSYKYLLTAAERREYRDLNPIPKRPLIPPPSLQDANKILLVLDLDQTLMNSHYIMPNHYDFSFKLNLAGGVKKVKDVFVQTRPYAYEFLSITSQWFELAVYTASLPIYADQIIDKIDTNRLIKHRLYRHHCGVYRDHYIKDLEFLGRPLTRVVLVDNHPASYMAHPDNGVPIYSYLGQPDDNGLRDLISFLQLLRSVDNVVPCVQRYVVWWRKKLGEYLQACAEKEATATRNGTNLDDSW</sequence>